<dbReference type="EMBL" id="CACVKT020008309">
    <property type="protein sequence ID" value="CAC5414009.1"/>
    <property type="molecule type" value="Genomic_DNA"/>
</dbReference>
<feature type="domain" description="HECT" evidence="3">
    <location>
        <begin position="83"/>
        <end position="126"/>
    </location>
</feature>
<protein>
    <recommendedName>
        <fullName evidence="3">HECT domain-containing protein</fullName>
    </recommendedName>
</protein>
<dbReference type="Gene3D" id="3.30.2410.10">
    <property type="entry name" value="Hect, E3 ligase catalytic domain"/>
    <property type="match status" value="1"/>
</dbReference>
<evidence type="ECO:0000256" key="2">
    <source>
        <dbReference type="PROSITE-ProRule" id="PRU00104"/>
    </source>
</evidence>
<feature type="active site" description="Glycyl thioester intermediate" evidence="2">
    <location>
        <position position="120"/>
    </location>
</feature>
<keyword evidence="5" id="KW-1185">Reference proteome</keyword>
<dbReference type="Pfam" id="PF00632">
    <property type="entry name" value="HECT"/>
    <property type="match status" value="1"/>
</dbReference>
<evidence type="ECO:0000313" key="4">
    <source>
        <dbReference type="EMBL" id="CAC5414009.1"/>
    </source>
</evidence>
<proteinExistence type="predicted"/>
<dbReference type="InterPro" id="IPR035983">
    <property type="entry name" value="Hect_E3_ubiquitin_ligase"/>
</dbReference>
<organism evidence="4 5">
    <name type="scientific">Mytilus coruscus</name>
    <name type="common">Sea mussel</name>
    <dbReference type="NCBI Taxonomy" id="42192"/>
    <lineage>
        <taxon>Eukaryota</taxon>
        <taxon>Metazoa</taxon>
        <taxon>Spiralia</taxon>
        <taxon>Lophotrochozoa</taxon>
        <taxon>Mollusca</taxon>
        <taxon>Bivalvia</taxon>
        <taxon>Autobranchia</taxon>
        <taxon>Pteriomorphia</taxon>
        <taxon>Mytilida</taxon>
        <taxon>Mytiloidea</taxon>
        <taxon>Mytilidae</taxon>
        <taxon>Mytilinae</taxon>
        <taxon>Mytilus</taxon>
    </lineage>
</organism>
<dbReference type="AlphaFoldDB" id="A0A6J8DZJ8"/>
<keyword evidence="1 2" id="KW-0833">Ubl conjugation pathway</keyword>
<dbReference type="InterPro" id="IPR000569">
    <property type="entry name" value="HECT_dom"/>
</dbReference>
<dbReference type="PROSITE" id="PS50237">
    <property type="entry name" value="HECT"/>
    <property type="match status" value="1"/>
</dbReference>
<dbReference type="OrthoDB" id="5988645at2759"/>
<evidence type="ECO:0000256" key="1">
    <source>
        <dbReference type="ARBA" id="ARBA00022786"/>
    </source>
</evidence>
<evidence type="ECO:0000313" key="5">
    <source>
        <dbReference type="Proteomes" id="UP000507470"/>
    </source>
</evidence>
<dbReference type="SUPFAM" id="SSF56204">
    <property type="entry name" value="Hect, E3 ligase catalytic domain"/>
    <property type="match status" value="1"/>
</dbReference>
<name>A0A6J8DZJ8_MYTCO</name>
<gene>
    <name evidence="4" type="ORF">MCOR_46857</name>
</gene>
<evidence type="ECO:0000259" key="3">
    <source>
        <dbReference type="PROSITE" id="PS50237"/>
    </source>
</evidence>
<dbReference type="Proteomes" id="UP000507470">
    <property type="component" value="Unassembled WGS sequence"/>
</dbReference>
<dbReference type="GO" id="GO:0004842">
    <property type="term" value="F:ubiquitin-protein transferase activity"/>
    <property type="evidence" value="ECO:0007669"/>
    <property type="project" value="InterPro"/>
</dbReference>
<reference evidence="4 5" key="1">
    <citation type="submission" date="2020-06" db="EMBL/GenBank/DDBJ databases">
        <authorList>
            <person name="Li R."/>
            <person name="Bekaert M."/>
        </authorList>
    </citation>
    <scope>NUCLEOTIDE SEQUENCE [LARGE SCALE GENOMIC DNA]</scope>
    <source>
        <strain evidence="5">wild</strain>
    </source>
</reference>
<accession>A0A6J8DZJ8</accession>
<sequence length="157" mass="18169">MEEPRQFIKDLRKGLDSLRFYQLVRSLPSLVHLFTPFPPTPITFKKITTLLKPEFSADGSNRMKAEKKVYSKFLKYLREAATKVLKFATSVEEEPILGFTLHPSLHFSERKSHLPTGNTCINQLMLTIPENGEKLPEDDVLFNFFDYAFCNAYYGLQ</sequence>